<keyword evidence="1" id="KW-0694">RNA-binding</keyword>
<evidence type="ECO:0000313" key="4">
    <source>
        <dbReference type="Proteomes" id="UP000324800"/>
    </source>
</evidence>
<dbReference type="Gene3D" id="3.30.70.330">
    <property type="match status" value="1"/>
</dbReference>
<dbReference type="AlphaFoldDB" id="A0A5J4TNL9"/>
<dbReference type="Proteomes" id="UP000324800">
    <property type="component" value="Unassembled WGS sequence"/>
</dbReference>
<dbReference type="SMART" id="SM00360">
    <property type="entry name" value="RRM"/>
    <property type="match status" value="1"/>
</dbReference>
<feature type="domain" description="RRM" evidence="2">
    <location>
        <begin position="32"/>
        <end position="109"/>
    </location>
</feature>
<reference evidence="3 4" key="1">
    <citation type="submission" date="2019-03" db="EMBL/GenBank/DDBJ databases">
        <title>Single cell metagenomics reveals metabolic interactions within the superorganism composed of flagellate Streblomastix strix and complex community of Bacteroidetes bacteria on its surface.</title>
        <authorList>
            <person name="Treitli S.C."/>
            <person name="Kolisko M."/>
            <person name="Husnik F."/>
            <person name="Keeling P."/>
            <person name="Hampl V."/>
        </authorList>
    </citation>
    <scope>NUCLEOTIDE SEQUENCE [LARGE SCALE GENOMIC DNA]</scope>
    <source>
        <strain evidence="3">ST1C</strain>
    </source>
</reference>
<protein>
    <recommendedName>
        <fullName evidence="2">RRM domain-containing protein</fullName>
    </recommendedName>
</protein>
<evidence type="ECO:0000313" key="3">
    <source>
        <dbReference type="EMBL" id="KAA6359928.1"/>
    </source>
</evidence>
<comment type="caution">
    <text evidence="3">The sequence shown here is derived from an EMBL/GenBank/DDBJ whole genome shotgun (WGS) entry which is preliminary data.</text>
</comment>
<name>A0A5J4TNL9_9EUKA</name>
<evidence type="ECO:0000256" key="1">
    <source>
        <dbReference type="PROSITE-ProRule" id="PRU00176"/>
    </source>
</evidence>
<dbReference type="CDD" id="cd00590">
    <property type="entry name" value="RRM_SF"/>
    <property type="match status" value="1"/>
</dbReference>
<organism evidence="3 4">
    <name type="scientific">Streblomastix strix</name>
    <dbReference type="NCBI Taxonomy" id="222440"/>
    <lineage>
        <taxon>Eukaryota</taxon>
        <taxon>Metamonada</taxon>
        <taxon>Preaxostyla</taxon>
        <taxon>Oxymonadida</taxon>
        <taxon>Streblomastigidae</taxon>
        <taxon>Streblomastix</taxon>
    </lineage>
</organism>
<dbReference type="InterPro" id="IPR000504">
    <property type="entry name" value="RRM_dom"/>
</dbReference>
<dbReference type="PANTHER" id="PTHR48034">
    <property type="entry name" value="TRANSFORMER-2 SEX-DETERMINING PROTEIN-RELATED"/>
    <property type="match status" value="1"/>
</dbReference>
<dbReference type="InterPro" id="IPR050441">
    <property type="entry name" value="RBM"/>
</dbReference>
<dbReference type="OrthoDB" id="167718at2759"/>
<evidence type="ECO:0000259" key="2">
    <source>
        <dbReference type="PROSITE" id="PS50102"/>
    </source>
</evidence>
<dbReference type="GO" id="GO:0003723">
    <property type="term" value="F:RNA binding"/>
    <property type="evidence" value="ECO:0007669"/>
    <property type="project" value="UniProtKB-UniRule"/>
</dbReference>
<dbReference type="InterPro" id="IPR035979">
    <property type="entry name" value="RBD_domain_sf"/>
</dbReference>
<accession>A0A5J4TNL9</accession>
<dbReference type="SUPFAM" id="SSF54928">
    <property type="entry name" value="RNA-binding domain, RBD"/>
    <property type="match status" value="1"/>
</dbReference>
<proteinExistence type="predicted"/>
<gene>
    <name evidence="3" type="ORF">EZS28_044545</name>
</gene>
<dbReference type="Pfam" id="PF00076">
    <property type="entry name" value="RRM_1"/>
    <property type="match status" value="1"/>
</dbReference>
<sequence>MGTSQTGIQIFSGISAKINQSTSKTLSSDSPVQLFVYNMNSSTTLKDMKFYFSIAGPVDSIFIPASEKKKNRGFAFVQMSNRKSAKRAEQILDGSWLDKRRIQIMALNNCIDFEMPREALSIDQILKQVELIEQQKYI</sequence>
<dbReference type="EMBL" id="SNRW01027685">
    <property type="protein sequence ID" value="KAA6359928.1"/>
    <property type="molecule type" value="Genomic_DNA"/>
</dbReference>
<dbReference type="PROSITE" id="PS50102">
    <property type="entry name" value="RRM"/>
    <property type="match status" value="1"/>
</dbReference>
<dbReference type="InterPro" id="IPR012677">
    <property type="entry name" value="Nucleotide-bd_a/b_plait_sf"/>
</dbReference>